<protein>
    <recommendedName>
        <fullName evidence="4">Sulfotransferase family protein</fullName>
    </recommendedName>
</protein>
<evidence type="ECO:0000313" key="2">
    <source>
        <dbReference type="EMBL" id="TXD72334.1"/>
    </source>
</evidence>
<evidence type="ECO:0000256" key="1">
    <source>
        <dbReference type="SAM" id="Phobius"/>
    </source>
</evidence>
<accession>A0A5C6YYU0</accession>
<name>A0A5C6YYU0_9FLAO</name>
<keyword evidence="1" id="KW-0812">Transmembrane</keyword>
<dbReference type="Proteomes" id="UP000321497">
    <property type="component" value="Unassembled WGS sequence"/>
</dbReference>
<evidence type="ECO:0000313" key="3">
    <source>
        <dbReference type="Proteomes" id="UP000321497"/>
    </source>
</evidence>
<dbReference type="InterPro" id="IPR027417">
    <property type="entry name" value="P-loop_NTPase"/>
</dbReference>
<sequence>MNLKIIGAGYGRTGTMSTFTALKQLGFPCYHMSEVILNKENKGHLDFWNDVANAKAGQQHDWDKVFEKYNATVDNPACCVWRELYEANPDAKVLLTLHPRGPEAWYESTIATIYFTENRWQFKVLELFTSFGRKMGNMSAKLIWQRNHKGTMNDKTLAIARYNAHIEEVKAAIPKEKLLIFTVDQGWEPLCKFLDVEVPNSEFPNVNDRAEIKKTIADITKGAYTILAIGAIVLVGIIYGLIKFFG</sequence>
<dbReference type="EMBL" id="VORT01000009">
    <property type="protein sequence ID" value="TXD72334.1"/>
    <property type="molecule type" value="Genomic_DNA"/>
</dbReference>
<gene>
    <name evidence="2" type="ORF">ESU54_13000</name>
</gene>
<dbReference type="Gene3D" id="3.40.50.300">
    <property type="entry name" value="P-loop containing nucleotide triphosphate hydrolases"/>
    <property type="match status" value="1"/>
</dbReference>
<keyword evidence="3" id="KW-1185">Reference proteome</keyword>
<evidence type="ECO:0008006" key="4">
    <source>
        <dbReference type="Google" id="ProtNLM"/>
    </source>
</evidence>
<dbReference type="RefSeq" id="WP_111844095.1">
    <property type="nucleotide sequence ID" value="NZ_UEGI01000004.1"/>
</dbReference>
<dbReference type="PANTHER" id="PTHR36978:SF4">
    <property type="entry name" value="P-LOOP CONTAINING NUCLEOSIDE TRIPHOSPHATE HYDROLASE PROTEIN"/>
    <property type="match status" value="1"/>
</dbReference>
<proteinExistence type="predicted"/>
<keyword evidence="1" id="KW-0472">Membrane</keyword>
<dbReference type="OrthoDB" id="285690at2"/>
<comment type="caution">
    <text evidence="2">The sequence shown here is derived from an EMBL/GenBank/DDBJ whole genome shotgun (WGS) entry which is preliminary data.</text>
</comment>
<dbReference type="Pfam" id="PF17784">
    <property type="entry name" value="Sulfotransfer_4"/>
    <property type="match status" value="1"/>
</dbReference>
<keyword evidence="1" id="KW-1133">Transmembrane helix</keyword>
<reference evidence="2 3" key="1">
    <citation type="submission" date="2019-08" db="EMBL/GenBank/DDBJ databases">
        <title>Genome of Aequorivita antarctica SW49 (type strain).</title>
        <authorList>
            <person name="Bowman J.P."/>
        </authorList>
    </citation>
    <scope>NUCLEOTIDE SEQUENCE [LARGE SCALE GENOMIC DNA]</scope>
    <source>
        <strain evidence="2 3">SW49</strain>
    </source>
</reference>
<feature type="transmembrane region" description="Helical" evidence="1">
    <location>
        <begin position="222"/>
        <end position="242"/>
    </location>
</feature>
<organism evidence="2 3">
    <name type="scientific">Aequorivita antarctica</name>
    <dbReference type="NCBI Taxonomy" id="153266"/>
    <lineage>
        <taxon>Bacteria</taxon>
        <taxon>Pseudomonadati</taxon>
        <taxon>Bacteroidota</taxon>
        <taxon>Flavobacteriia</taxon>
        <taxon>Flavobacteriales</taxon>
        <taxon>Flavobacteriaceae</taxon>
        <taxon>Aequorivita</taxon>
    </lineage>
</organism>
<dbReference type="AlphaFoldDB" id="A0A5C6YYU0"/>
<dbReference type="PANTHER" id="PTHR36978">
    <property type="entry name" value="P-LOOP CONTAINING NUCLEOTIDE TRIPHOSPHATE HYDROLASE"/>
    <property type="match status" value="1"/>
</dbReference>
<dbReference type="SUPFAM" id="SSF52540">
    <property type="entry name" value="P-loop containing nucleoside triphosphate hydrolases"/>
    <property type="match status" value="1"/>
</dbReference>
<dbReference type="InterPro" id="IPR040632">
    <property type="entry name" value="Sulfotransfer_4"/>
</dbReference>